<dbReference type="RefSeq" id="WP_268902958.1">
    <property type="nucleotide sequence ID" value="NZ_CAJTQN010000002.1"/>
</dbReference>
<dbReference type="AlphaFoldDB" id="A0A0S4PVZ2"/>
<name>A0A0S4PVZ2_9HELI</name>
<dbReference type="PATRIC" id="fig|76936.10.peg.1486"/>
<reference evidence="2" key="1">
    <citation type="submission" date="2015-11" db="EMBL/GenBank/DDBJ databases">
        <authorList>
            <person name="Anvar S.Y."/>
        </authorList>
    </citation>
    <scope>NUCLEOTIDE SEQUENCE [LARGE SCALE GENOMIC DNA]</scope>
</reference>
<evidence type="ECO:0000313" key="2">
    <source>
        <dbReference type="Proteomes" id="UP000064525"/>
    </source>
</evidence>
<sequence length="44" mass="5379">MYILLPIKYERIAKSEVLCNEVMFFEIFNSHLEIRSEIFEARQK</sequence>
<protein>
    <submittedName>
        <fullName evidence="1">Uncharacterized protein</fullName>
    </submittedName>
</protein>
<accession>A0A0S4PVZ2</accession>
<evidence type="ECO:0000313" key="1">
    <source>
        <dbReference type="EMBL" id="CUU40405.1"/>
    </source>
</evidence>
<dbReference type="KEGG" id="hty:BN2458_PEG1522"/>
<gene>
    <name evidence="1" type="ORF">BN2458_PEG1522</name>
</gene>
<proteinExistence type="predicted"/>
<dbReference type="GeneID" id="78152361"/>
<dbReference type="Proteomes" id="UP000064525">
    <property type="component" value="Chromosome I"/>
</dbReference>
<organism evidence="1 2">
    <name type="scientific">Helicobacter typhlonius</name>
    <dbReference type="NCBI Taxonomy" id="76936"/>
    <lineage>
        <taxon>Bacteria</taxon>
        <taxon>Pseudomonadati</taxon>
        <taxon>Campylobacterota</taxon>
        <taxon>Epsilonproteobacteria</taxon>
        <taxon>Campylobacterales</taxon>
        <taxon>Helicobacteraceae</taxon>
        <taxon>Helicobacter</taxon>
    </lineage>
</organism>
<dbReference type="EMBL" id="LN907858">
    <property type="protein sequence ID" value="CUU40405.1"/>
    <property type="molecule type" value="Genomic_DNA"/>
</dbReference>